<evidence type="ECO:0000313" key="1">
    <source>
        <dbReference type="EMBL" id="KAK8950182.1"/>
    </source>
</evidence>
<name>A0ABR2LTI2_9ASPA</name>
<evidence type="ECO:0000313" key="2">
    <source>
        <dbReference type="Proteomes" id="UP001412067"/>
    </source>
</evidence>
<accession>A0ABR2LTI2</accession>
<dbReference type="Proteomes" id="UP001412067">
    <property type="component" value="Unassembled WGS sequence"/>
</dbReference>
<dbReference type="EMBL" id="JBBWWR010000015">
    <property type="protein sequence ID" value="KAK8950182.1"/>
    <property type="molecule type" value="Genomic_DNA"/>
</dbReference>
<organism evidence="1 2">
    <name type="scientific">Platanthera guangdongensis</name>
    <dbReference type="NCBI Taxonomy" id="2320717"/>
    <lineage>
        <taxon>Eukaryota</taxon>
        <taxon>Viridiplantae</taxon>
        <taxon>Streptophyta</taxon>
        <taxon>Embryophyta</taxon>
        <taxon>Tracheophyta</taxon>
        <taxon>Spermatophyta</taxon>
        <taxon>Magnoliopsida</taxon>
        <taxon>Liliopsida</taxon>
        <taxon>Asparagales</taxon>
        <taxon>Orchidaceae</taxon>
        <taxon>Orchidoideae</taxon>
        <taxon>Orchideae</taxon>
        <taxon>Orchidinae</taxon>
        <taxon>Platanthera</taxon>
    </lineage>
</organism>
<gene>
    <name evidence="1" type="primary">GLCAK2</name>
    <name evidence="1" type="ORF">KSP40_PGU014520</name>
</gene>
<protein>
    <submittedName>
        <fullName evidence="1">Glucuronokinase 2</fullName>
    </submittedName>
</protein>
<sequence>MGHDILVEHEKCVLTQDLRSELSETMIETARSVGAAAKFTGSGGAVVTFCPRGPQQLAEFLATDSEIVDSVYSLDVLSVGEPRPAALSGADPIVAGPSPRRYGQCHVWPPSPGPTSLLAVAAGSAVVGGSRRLRGRSQAATFGGRALFRLKGRIAIILKMAICVPLSGHSLWPVWYLPDEIIVPLLA</sequence>
<proteinExistence type="predicted"/>
<reference evidence="1 2" key="1">
    <citation type="journal article" date="2022" name="Nat. Plants">
        <title>Genomes of leafy and leafless Platanthera orchids illuminate the evolution of mycoheterotrophy.</title>
        <authorList>
            <person name="Li M.H."/>
            <person name="Liu K.W."/>
            <person name="Li Z."/>
            <person name="Lu H.C."/>
            <person name="Ye Q.L."/>
            <person name="Zhang D."/>
            <person name="Wang J.Y."/>
            <person name="Li Y.F."/>
            <person name="Zhong Z.M."/>
            <person name="Liu X."/>
            <person name="Yu X."/>
            <person name="Liu D.K."/>
            <person name="Tu X.D."/>
            <person name="Liu B."/>
            <person name="Hao Y."/>
            <person name="Liao X.Y."/>
            <person name="Jiang Y.T."/>
            <person name="Sun W.H."/>
            <person name="Chen J."/>
            <person name="Chen Y.Q."/>
            <person name="Ai Y."/>
            <person name="Zhai J.W."/>
            <person name="Wu S.S."/>
            <person name="Zhou Z."/>
            <person name="Hsiao Y.Y."/>
            <person name="Wu W.L."/>
            <person name="Chen Y.Y."/>
            <person name="Lin Y.F."/>
            <person name="Hsu J.L."/>
            <person name="Li C.Y."/>
            <person name="Wang Z.W."/>
            <person name="Zhao X."/>
            <person name="Zhong W.Y."/>
            <person name="Ma X.K."/>
            <person name="Ma L."/>
            <person name="Huang J."/>
            <person name="Chen G.Z."/>
            <person name="Huang M.Z."/>
            <person name="Huang L."/>
            <person name="Peng D.H."/>
            <person name="Luo Y.B."/>
            <person name="Zou S.Q."/>
            <person name="Chen S.P."/>
            <person name="Lan S."/>
            <person name="Tsai W.C."/>
            <person name="Van de Peer Y."/>
            <person name="Liu Z.J."/>
        </authorList>
    </citation>
    <scope>NUCLEOTIDE SEQUENCE [LARGE SCALE GENOMIC DNA]</scope>
    <source>
        <strain evidence="1">Lor288</strain>
    </source>
</reference>
<comment type="caution">
    <text evidence="1">The sequence shown here is derived from an EMBL/GenBank/DDBJ whole genome shotgun (WGS) entry which is preliminary data.</text>
</comment>
<keyword evidence="2" id="KW-1185">Reference proteome</keyword>